<proteinExistence type="predicted"/>
<dbReference type="Proteomes" id="UP000583752">
    <property type="component" value="Unassembled WGS sequence"/>
</dbReference>
<evidence type="ECO:0000313" key="1">
    <source>
        <dbReference type="EMBL" id="NML60157.1"/>
    </source>
</evidence>
<dbReference type="Pfam" id="PF07617">
    <property type="entry name" value="DUF1579"/>
    <property type="match status" value="1"/>
</dbReference>
<reference evidence="1 2" key="1">
    <citation type="submission" date="2020-04" db="EMBL/GenBank/DDBJ databases">
        <title>Massilia sp. RP-1-19 isolated from soil.</title>
        <authorList>
            <person name="Dahal R.H."/>
        </authorList>
    </citation>
    <scope>NUCLEOTIDE SEQUENCE [LARGE SCALE GENOMIC DNA]</scope>
    <source>
        <strain evidence="1 2">RP-1-19</strain>
    </source>
</reference>
<accession>A0A848HGI3</accession>
<organism evidence="1 2">
    <name type="scientific">Massilia polaris</name>
    <dbReference type="NCBI Taxonomy" id="2728846"/>
    <lineage>
        <taxon>Bacteria</taxon>
        <taxon>Pseudomonadati</taxon>
        <taxon>Pseudomonadota</taxon>
        <taxon>Betaproteobacteria</taxon>
        <taxon>Burkholderiales</taxon>
        <taxon>Oxalobacteraceae</taxon>
        <taxon>Telluria group</taxon>
        <taxon>Massilia</taxon>
    </lineage>
</organism>
<evidence type="ECO:0000313" key="2">
    <source>
        <dbReference type="Proteomes" id="UP000583752"/>
    </source>
</evidence>
<gene>
    <name evidence="1" type="ORF">HHL21_03465</name>
</gene>
<sequence>MTGDAMDKEIVTEQHRWLQQLVGDWAYESTVAMGPGETDTTIGMDRVKALGEFWIIAEAEGEFPGDGPAKMVITLGYDPLRERFTGTFIHSQMSYLWHYDGELDGTRRILTLESSGPAMDGSETTARYRDVMEIVDESRRLFSSYALREDGKWHEFMSARYTRVA</sequence>
<comment type="caution">
    <text evidence="1">The sequence shown here is derived from an EMBL/GenBank/DDBJ whole genome shotgun (WGS) entry which is preliminary data.</text>
</comment>
<dbReference type="InterPro" id="IPR011473">
    <property type="entry name" value="DUF1579"/>
</dbReference>
<name>A0A848HGI3_9BURK</name>
<dbReference type="AlphaFoldDB" id="A0A848HGI3"/>
<protein>
    <submittedName>
        <fullName evidence="1">DUF1579 domain-containing protein</fullName>
    </submittedName>
</protein>
<keyword evidence="2" id="KW-1185">Reference proteome</keyword>
<dbReference type="EMBL" id="JABBGG010000001">
    <property type="protein sequence ID" value="NML60157.1"/>
    <property type="molecule type" value="Genomic_DNA"/>
</dbReference>